<dbReference type="FunFam" id="1.10.246.20:FF:000003">
    <property type="entry name" value="Mediator of RNA polymerase II transcription subunit 15a"/>
    <property type="match status" value="1"/>
</dbReference>
<dbReference type="GO" id="GO:0031490">
    <property type="term" value="F:chromatin DNA binding"/>
    <property type="evidence" value="ECO:0007669"/>
    <property type="project" value="InterPro"/>
</dbReference>
<proteinExistence type="predicted"/>
<dbReference type="InterPro" id="IPR036529">
    <property type="entry name" value="KIX_dom_sf"/>
</dbReference>
<dbReference type="PANTHER" id="PTHR33137:SF4">
    <property type="entry name" value="MEDIATOR OF RNA POLYMERASE II TRANSCRIPTION SUBUNIT 15A-RELATED"/>
    <property type="match status" value="1"/>
</dbReference>
<evidence type="ECO:0000256" key="1">
    <source>
        <dbReference type="ARBA" id="ARBA00004123"/>
    </source>
</evidence>
<feature type="region of interest" description="Disordered" evidence="3">
    <location>
        <begin position="56"/>
        <end position="81"/>
    </location>
</feature>
<dbReference type="GO" id="GO:0005634">
    <property type="term" value="C:nucleus"/>
    <property type="evidence" value="ECO:0007669"/>
    <property type="project" value="UniProtKB-SubCell"/>
</dbReference>
<feature type="domain" description="Mediator complex subunit 15 KIX" evidence="4">
    <location>
        <begin position="1"/>
        <end position="61"/>
    </location>
</feature>
<reference evidence="5" key="1">
    <citation type="submission" date="2017-12" db="EMBL/GenBank/DDBJ databases">
        <authorList>
            <person name="Barbosa P."/>
            <person name="Usie A."/>
            <person name="Ramos A.M."/>
        </authorList>
    </citation>
    <scope>NUCLEOTIDE SEQUENCE</scope>
    <source>
        <strain evidence="5">HL8</strain>
        <tissue evidence="5">Leaves</tissue>
    </source>
</reference>
<comment type="caution">
    <text evidence="5">The sequence shown here is derived from an EMBL/GenBank/DDBJ whole genome shotgun (WGS) entry which is preliminary data.</text>
</comment>
<organism evidence="5">
    <name type="scientific">Quercus suber</name>
    <name type="common">Cork oak</name>
    <dbReference type="NCBI Taxonomy" id="58331"/>
    <lineage>
        <taxon>Eukaryota</taxon>
        <taxon>Viridiplantae</taxon>
        <taxon>Streptophyta</taxon>
        <taxon>Embryophyta</taxon>
        <taxon>Tracheophyta</taxon>
        <taxon>Spermatophyta</taxon>
        <taxon>Magnoliopsida</taxon>
        <taxon>eudicotyledons</taxon>
        <taxon>Gunneridae</taxon>
        <taxon>Pentapetalae</taxon>
        <taxon>rosids</taxon>
        <taxon>fabids</taxon>
        <taxon>Fagales</taxon>
        <taxon>Fagaceae</taxon>
        <taxon>Quercus</taxon>
    </lineage>
</organism>
<evidence type="ECO:0000313" key="5">
    <source>
        <dbReference type="EMBL" id="KAK7858280.1"/>
    </source>
</evidence>
<name>A0AAW0M3Q0_QUESU</name>
<dbReference type="PANTHER" id="PTHR33137">
    <property type="entry name" value="MEDIATOR OF RNA POLYMERASE II TRANSCRIPTION SUBUNIT 15A-RELATED"/>
    <property type="match status" value="1"/>
</dbReference>
<sequence length="81" mass="8752">METLKRHLPVSGQEGLHELGKIAIRFEEKIYIAATSQTNYLRKLSLKMLAMETKSQNPIGNALPSNSAGNSNKSPDAGPSA</sequence>
<reference evidence="5" key="2">
    <citation type="journal article" date="2018" name="Sci. Data">
        <title>The draft genome sequence of cork oak.</title>
        <authorList>
            <person name="Ramos A.M."/>
            <person name="Usie A."/>
            <person name="Barbosa P."/>
            <person name="Barros P.M."/>
            <person name="Capote T."/>
            <person name="Chaves I."/>
            <person name="Simoes F."/>
            <person name="Abreu I."/>
            <person name="Carrasquinho I."/>
            <person name="Faro C."/>
            <person name="Guimaraes J.B."/>
            <person name="Mendonca D."/>
            <person name="Nobrega F."/>
            <person name="Rodrigues L."/>
            <person name="Saibo N.J.M."/>
            <person name="Varela M.C."/>
            <person name="Egas C."/>
            <person name="Matos J."/>
            <person name="Miguel C.M."/>
            <person name="Oliveira M.M."/>
            <person name="Ricardo C.P."/>
            <person name="Goncalves S."/>
        </authorList>
    </citation>
    <scope>NUCLEOTIDE SEQUENCE [LARGE SCALE GENOMIC DNA]</scope>
    <source>
        <strain evidence="5">HL8</strain>
    </source>
</reference>
<evidence type="ECO:0000256" key="2">
    <source>
        <dbReference type="ARBA" id="ARBA00023242"/>
    </source>
</evidence>
<dbReference type="InterPro" id="IPR044661">
    <property type="entry name" value="MED15a/b/c-like"/>
</dbReference>
<comment type="subcellular location">
    <subcellularLocation>
        <location evidence="1">Nucleus</location>
    </subcellularLocation>
</comment>
<dbReference type="Pfam" id="PF16987">
    <property type="entry name" value="KIX_2"/>
    <property type="match status" value="1"/>
</dbReference>
<evidence type="ECO:0000259" key="4">
    <source>
        <dbReference type="Pfam" id="PF16987"/>
    </source>
</evidence>
<reference evidence="5" key="3">
    <citation type="submission" date="2023-07" db="EMBL/GenBank/DDBJ databases">
        <title>An improved reference 1 genome and first organelle genomes of Quercus suber.</title>
        <authorList>
            <consortium name="Genosuber Consortium"/>
            <person name="Usie A."/>
            <person name="Serra O."/>
            <person name="Barros P."/>
        </authorList>
    </citation>
    <scope>NUCLEOTIDE SEQUENCE</scope>
    <source>
        <strain evidence="5">HL8</strain>
        <tissue evidence="5">Leaves</tissue>
    </source>
</reference>
<evidence type="ECO:0000256" key="3">
    <source>
        <dbReference type="SAM" id="MobiDB-lite"/>
    </source>
</evidence>
<dbReference type="AlphaFoldDB" id="A0AAW0M3Q0"/>
<dbReference type="EMBL" id="PKMF04000020">
    <property type="protein sequence ID" value="KAK7858280.1"/>
    <property type="molecule type" value="Genomic_DNA"/>
</dbReference>
<feature type="compositionally biased region" description="Polar residues" evidence="3">
    <location>
        <begin position="56"/>
        <end position="74"/>
    </location>
</feature>
<accession>A0AAW0M3Q0</accession>
<gene>
    <name evidence="5" type="primary">MED15A_4</name>
    <name evidence="5" type="ORF">CFP56_013022</name>
</gene>
<dbReference type="Gene3D" id="1.10.246.20">
    <property type="entry name" value="Coactivator CBP, KIX domain"/>
    <property type="match status" value="1"/>
</dbReference>
<keyword evidence="2" id="KW-0539">Nucleus</keyword>
<protein>
    <submittedName>
        <fullName evidence="5">Mediator of rna polymerase ii transcription subunit 15a</fullName>
    </submittedName>
</protein>
<dbReference type="InterPro" id="IPR036546">
    <property type="entry name" value="MED15_KIX"/>
</dbReference>
<dbReference type="GO" id="GO:0003713">
    <property type="term" value="F:transcription coactivator activity"/>
    <property type="evidence" value="ECO:0007669"/>
    <property type="project" value="InterPro"/>
</dbReference>